<dbReference type="AlphaFoldDB" id="A0A6B0R5A3"/>
<protein>
    <submittedName>
        <fullName evidence="2">Uncharacterized protein</fullName>
    </submittedName>
</protein>
<feature type="region of interest" description="Disordered" evidence="1">
    <location>
        <begin position="1"/>
        <end position="105"/>
    </location>
</feature>
<comment type="caution">
    <text evidence="2">The sequence shown here is derived from an EMBL/GenBank/DDBJ whole genome shotgun (WGS) entry which is preliminary data.</text>
</comment>
<feature type="compositionally biased region" description="Basic and acidic residues" evidence="1">
    <location>
        <begin position="1"/>
        <end position="33"/>
    </location>
</feature>
<gene>
    <name evidence="2" type="ORF">E5288_WYG012044</name>
</gene>
<dbReference type="Proteomes" id="UP000322234">
    <property type="component" value="Unassembled WGS sequence"/>
</dbReference>
<name>A0A6B0R5A3_9CETA</name>
<sequence>MGFARPHMERGERKAKRKDLCSKERGLTDRTESEDGDPGQGYLAPEVDESKVPYTSRSSSDLPKETPADPNGRTGCCKGGSTGPARPRPSGDAAGGRTAGDSDGLVEGHTPYQVKHTLFCGVLELVMYAN</sequence>
<evidence type="ECO:0000313" key="3">
    <source>
        <dbReference type="Proteomes" id="UP000322234"/>
    </source>
</evidence>
<organism evidence="2 3">
    <name type="scientific">Bos mutus</name>
    <name type="common">wild yak</name>
    <dbReference type="NCBI Taxonomy" id="72004"/>
    <lineage>
        <taxon>Eukaryota</taxon>
        <taxon>Metazoa</taxon>
        <taxon>Chordata</taxon>
        <taxon>Craniata</taxon>
        <taxon>Vertebrata</taxon>
        <taxon>Euteleostomi</taxon>
        <taxon>Mammalia</taxon>
        <taxon>Eutheria</taxon>
        <taxon>Laurasiatheria</taxon>
        <taxon>Artiodactyla</taxon>
        <taxon>Ruminantia</taxon>
        <taxon>Pecora</taxon>
        <taxon>Bovidae</taxon>
        <taxon>Bovinae</taxon>
        <taxon>Bos</taxon>
    </lineage>
</organism>
<proteinExistence type="predicted"/>
<accession>A0A6B0R5A3</accession>
<keyword evidence="3" id="KW-1185">Reference proteome</keyword>
<reference evidence="2" key="1">
    <citation type="submission" date="2019-10" db="EMBL/GenBank/DDBJ databases">
        <title>The sequence and de novo assembly of the wild yak genome.</title>
        <authorList>
            <person name="Liu Y."/>
        </authorList>
    </citation>
    <scope>NUCLEOTIDE SEQUENCE [LARGE SCALE GENOMIC DNA]</scope>
    <source>
        <strain evidence="2">WY2019</strain>
    </source>
</reference>
<dbReference type="EMBL" id="VBQZ03000019">
    <property type="protein sequence ID" value="MXQ84117.1"/>
    <property type="molecule type" value="Genomic_DNA"/>
</dbReference>
<evidence type="ECO:0000313" key="2">
    <source>
        <dbReference type="EMBL" id="MXQ84117.1"/>
    </source>
</evidence>
<evidence type="ECO:0000256" key="1">
    <source>
        <dbReference type="SAM" id="MobiDB-lite"/>
    </source>
</evidence>